<dbReference type="InterPro" id="IPR011032">
    <property type="entry name" value="GroES-like_sf"/>
</dbReference>
<dbReference type="InterPro" id="IPR022214">
    <property type="entry name" value="MZT1"/>
</dbReference>
<dbReference type="SUPFAM" id="SSF50129">
    <property type="entry name" value="GroES-like"/>
    <property type="match status" value="1"/>
</dbReference>
<dbReference type="GO" id="GO:0005819">
    <property type="term" value="C:spindle"/>
    <property type="evidence" value="ECO:0007669"/>
    <property type="project" value="TreeGrafter"/>
</dbReference>
<comment type="subunit">
    <text evidence="8">Forms stable complexes with CPN60 in the presence of ATP.</text>
</comment>
<comment type="caution">
    <text evidence="11">The sequence shown here is derived from an EMBL/GenBank/DDBJ whole genome shotgun (WGS) entry which is preliminary data.</text>
</comment>
<dbReference type="InterPro" id="IPR020818">
    <property type="entry name" value="Chaperonin_GroES"/>
</dbReference>
<sequence>MAKRLIPSLNRVLVEKIIPPSKTNAGILLPEKTSKLNSGKVVAVGPGIHDRDGKLIPVSVKEGETVLLPEYGGTEVKLGEKEFLLVRLLQNRKPYFPERNNSLQSFHMDPEAARTARESLDLAFHMSNILDTGLDRHTLSVLIALCDLGQNPEALAAVVKELRREPSSSSPMPTSSSSVH</sequence>
<evidence type="ECO:0000256" key="5">
    <source>
        <dbReference type="ARBA" id="ARBA00023186"/>
    </source>
</evidence>
<keyword evidence="6" id="KW-0206">Cytoskeleton</keyword>
<dbReference type="GO" id="GO:0005739">
    <property type="term" value="C:mitochondrion"/>
    <property type="evidence" value="ECO:0007669"/>
    <property type="project" value="UniProtKB-ARBA"/>
</dbReference>
<evidence type="ECO:0000256" key="9">
    <source>
        <dbReference type="ARBA" id="ARBA00083733"/>
    </source>
</evidence>
<dbReference type="PANTHER" id="PTHR28520">
    <property type="entry name" value="MITOTIC-SPINDLE ORGANIZING PROTEIN 1"/>
    <property type="match status" value="1"/>
</dbReference>
<dbReference type="FunFam" id="2.30.33.40:FF:000002">
    <property type="entry name" value="10 kDa chaperonin, mitochondrial"/>
    <property type="match status" value="1"/>
</dbReference>
<dbReference type="EMBL" id="SDRB02005076">
    <property type="protein sequence ID" value="THG14811.1"/>
    <property type="molecule type" value="Genomic_DNA"/>
</dbReference>
<dbReference type="GO" id="GO:0090307">
    <property type="term" value="P:mitotic spindle assembly"/>
    <property type="evidence" value="ECO:0007669"/>
    <property type="project" value="TreeGrafter"/>
</dbReference>
<proteinExistence type="inferred from homology"/>
<comment type="function">
    <text evidence="7">Seems to function only as a co-chaperone, along with cpn60, and in certain cases is essential for the discharge of biologically active proteins from cpn60.</text>
</comment>
<comment type="similarity">
    <text evidence="2 10">Belongs to the GroES chaperonin family.</text>
</comment>
<dbReference type="Pfam" id="PF00166">
    <property type="entry name" value="Cpn10"/>
    <property type="match status" value="1"/>
</dbReference>
<dbReference type="SMR" id="A0A4S4EEJ6"/>
<dbReference type="GO" id="GO:0005524">
    <property type="term" value="F:ATP binding"/>
    <property type="evidence" value="ECO:0007669"/>
    <property type="project" value="InterPro"/>
</dbReference>
<dbReference type="GO" id="GO:0031021">
    <property type="term" value="C:interphase microtubule organizing center"/>
    <property type="evidence" value="ECO:0007669"/>
    <property type="project" value="TreeGrafter"/>
</dbReference>
<evidence type="ECO:0000256" key="7">
    <source>
        <dbReference type="ARBA" id="ARBA00053355"/>
    </source>
</evidence>
<comment type="subcellular location">
    <subcellularLocation>
        <location evidence="1">Cytoplasm</location>
        <location evidence="1">Cytoskeleton</location>
        <location evidence="1">Microtubule organizing center</location>
    </subcellularLocation>
</comment>
<evidence type="ECO:0000256" key="2">
    <source>
        <dbReference type="ARBA" id="ARBA00006975"/>
    </source>
</evidence>
<dbReference type="CDD" id="cd00320">
    <property type="entry name" value="cpn10"/>
    <property type="match status" value="1"/>
</dbReference>
<evidence type="ECO:0000256" key="6">
    <source>
        <dbReference type="ARBA" id="ARBA00023212"/>
    </source>
</evidence>
<evidence type="ECO:0000256" key="1">
    <source>
        <dbReference type="ARBA" id="ARBA00004267"/>
    </source>
</evidence>
<dbReference type="PANTHER" id="PTHR28520:SF2">
    <property type="entry name" value="MITOTIC-SPINDLE ORGANIZING PROTEIN 1"/>
    <property type="match status" value="1"/>
</dbReference>
<dbReference type="Gene3D" id="2.30.33.40">
    <property type="entry name" value="GroES chaperonin"/>
    <property type="match status" value="1"/>
</dbReference>
<dbReference type="Pfam" id="PF12554">
    <property type="entry name" value="MOZART1"/>
    <property type="match status" value="1"/>
</dbReference>
<evidence type="ECO:0000313" key="12">
    <source>
        <dbReference type="Proteomes" id="UP000306102"/>
    </source>
</evidence>
<dbReference type="Proteomes" id="UP000306102">
    <property type="component" value="Unassembled WGS sequence"/>
</dbReference>
<organism evidence="11 12">
    <name type="scientific">Camellia sinensis var. sinensis</name>
    <name type="common">China tea</name>
    <dbReference type="NCBI Taxonomy" id="542762"/>
    <lineage>
        <taxon>Eukaryota</taxon>
        <taxon>Viridiplantae</taxon>
        <taxon>Streptophyta</taxon>
        <taxon>Embryophyta</taxon>
        <taxon>Tracheophyta</taxon>
        <taxon>Spermatophyta</taxon>
        <taxon>Magnoliopsida</taxon>
        <taxon>eudicotyledons</taxon>
        <taxon>Gunneridae</taxon>
        <taxon>Pentapetalae</taxon>
        <taxon>asterids</taxon>
        <taxon>Ericales</taxon>
        <taxon>Theaceae</taxon>
        <taxon>Camellia</taxon>
    </lineage>
</organism>
<dbReference type="GO" id="GO:0000931">
    <property type="term" value="C:gamma-tubulin ring complex"/>
    <property type="evidence" value="ECO:0007669"/>
    <property type="project" value="InterPro"/>
</dbReference>
<evidence type="ECO:0000256" key="4">
    <source>
        <dbReference type="ARBA" id="ARBA00022490"/>
    </source>
</evidence>
<evidence type="ECO:0000256" key="10">
    <source>
        <dbReference type="RuleBase" id="RU003479"/>
    </source>
</evidence>
<evidence type="ECO:0000256" key="8">
    <source>
        <dbReference type="ARBA" id="ARBA00062160"/>
    </source>
</evidence>
<evidence type="ECO:0000313" key="11">
    <source>
        <dbReference type="EMBL" id="THG14811.1"/>
    </source>
</evidence>
<keyword evidence="5 10" id="KW-0143">Chaperone</keyword>
<reference evidence="11 12" key="1">
    <citation type="journal article" date="2018" name="Proc. Natl. Acad. Sci. U.S.A.">
        <title>Draft genome sequence of Camellia sinensis var. sinensis provides insights into the evolution of the tea genome and tea quality.</title>
        <authorList>
            <person name="Wei C."/>
            <person name="Yang H."/>
            <person name="Wang S."/>
            <person name="Zhao J."/>
            <person name="Liu C."/>
            <person name="Gao L."/>
            <person name="Xia E."/>
            <person name="Lu Y."/>
            <person name="Tai Y."/>
            <person name="She G."/>
            <person name="Sun J."/>
            <person name="Cao H."/>
            <person name="Tong W."/>
            <person name="Gao Q."/>
            <person name="Li Y."/>
            <person name="Deng W."/>
            <person name="Jiang X."/>
            <person name="Wang W."/>
            <person name="Chen Q."/>
            <person name="Zhang S."/>
            <person name="Li H."/>
            <person name="Wu J."/>
            <person name="Wang P."/>
            <person name="Li P."/>
            <person name="Shi C."/>
            <person name="Zheng F."/>
            <person name="Jian J."/>
            <person name="Huang B."/>
            <person name="Shan D."/>
            <person name="Shi M."/>
            <person name="Fang C."/>
            <person name="Yue Y."/>
            <person name="Li F."/>
            <person name="Li D."/>
            <person name="Wei S."/>
            <person name="Han B."/>
            <person name="Jiang C."/>
            <person name="Yin Y."/>
            <person name="Xia T."/>
            <person name="Zhang Z."/>
            <person name="Bennetzen J.L."/>
            <person name="Zhao S."/>
            <person name="Wan X."/>
        </authorList>
    </citation>
    <scope>NUCLEOTIDE SEQUENCE [LARGE SCALE GENOMIC DNA]</scope>
    <source>
        <strain evidence="12">cv. Shuchazao</strain>
        <tissue evidence="11">Leaf</tissue>
    </source>
</reference>
<dbReference type="PRINTS" id="PR00297">
    <property type="entry name" value="CHAPERONIN10"/>
</dbReference>
<evidence type="ECO:0000256" key="3">
    <source>
        <dbReference type="ARBA" id="ARBA00011015"/>
    </source>
</evidence>
<keyword evidence="4" id="KW-0963">Cytoplasm</keyword>
<dbReference type="SMART" id="SM00883">
    <property type="entry name" value="Cpn10"/>
    <property type="match status" value="1"/>
</dbReference>
<dbReference type="InterPro" id="IPR037124">
    <property type="entry name" value="Chaperonin_GroES_sf"/>
</dbReference>
<dbReference type="AlphaFoldDB" id="A0A4S4EEJ6"/>
<gene>
    <name evidence="11" type="ORF">TEA_018666</name>
</gene>
<protein>
    <recommendedName>
        <fullName evidence="9">Protein groES</fullName>
    </recommendedName>
</protein>
<dbReference type="GO" id="GO:0033566">
    <property type="term" value="P:gamma-tubulin complex localization"/>
    <property type="evidence" value="ECO:0007669"/>
    <property type="project" value="InterPro"/>
</dbReference>
<dbReference type="STRING" id="542762.A0A4S4EEJ6"/>
<accession>A0A4S4EEJ6</accession>
<comment type="similarity">
    <text evidence="3">Belongs to the MOZART1 family.</text>
</comment>
<dbReference type="GO" id="GO:0051415">
    <property type="term" value="P:microtubule nucleation by interphase microtubule organizing center"/>
    <property type="evidence" value="ECO:0007669"/>
    <property type="project" value="TreeGrafter"/>
</dbReference>
<name>A0A4S4EEJ6_CAMSN</name>
<dbReference type="GO" id="GO:0044183">
    <property type="term" value="F:protein folding chaperone"/>
    <property type="evidence" value="ECO:0007669"/>
    <property type="project" value="InterPro"/>
</dbReference>
<keyword evidence="12" id="KW-1185">Reference proteome</keyword>